<dbReference type="EMBL" id="JBHRSU010000037">
    <property type="protein sequence ID" value="MFC3102204.1"/>
    <property type="molecule type" value="Genomic_DNA"/>
</dbReference>
<proteinExistence type="predicted"/>
<organism evidence="1 2">
    <name type="scientific">Alteraurantiacibacter lauratis</name>
    <dbReference type="NCBI Taxonomy" id="2054627"/>
    <lineage>
        <taxon>Bacteria</taxon>
        <taxon>Pseudomonadati</taxon>
        <taxon>Pseudomonadota</taxon>
        <taxon>Alphaproteobacteria</taxon>
        <taxon>Sphingomonadales</taxon>
        <taxon>Erythrobacteraceae</taxon>
        <taxon>Alteraurantiacibacter</taxon>
    </lineage>
</organism>
<keyword evidence="2" id="KW-1185">Reference proteome</keyword>
<reference evidence="2" key="1">
    <citation type="journal article" date="2019" name="Int. J. Syst. Evol. Microbiol.">
        <title>The Global Catalogue of Microorganisms (GCM) 10K type strain sequencing project: providing services to taxonomists for standard genome sequencing and annotation.</title>
        <authorList>
            <consortium name="The Broad Institute Genomics Platform"/>
            <consortium name="The Broad Institute Genome Sequencing Center for Infectious Disease"/>
            <person name="Wu L."/>
            <person name="Ma J."/>
        </authorList>
    </citation>
    <scope>NUCLEOTIDE SEQUENCE [LARGE SCALE GENOMIC DNA]</scope>
    <source>
        <strain evidence="2">KCTC 52606</strain>
    </source>
</reference>
<evidence type="ECO:0000313" key="1">
    <source>
        <dbReference type="EMBL" id="MFC3102204.1"/>
    </source>
</evidence>
<protein>
    <submittedName>
        <fullName evidence="1">Transposase</fullName>
    </submittedName>
</protein>
<accession>A0ABV7EHK2</accession>
<comment type="caution">
    <text evidence="1">The sequence shown here is derived from an EMBL/GenBank/DDBJ whole genome shotgun (WGS) entry which is preliminary data.</text>
</comment>
<name>A0ABV7EHK2_9SPHN</name>
<gene>
    <name evidence="1" type="ORF">ACFODK_15040</name>
</gene>
<dbReference type="Proteomes" id="UP001595378">
    <property type="component" value="Unassembled WGS sequence"/>
</dbReference>
<sequence>MPRVIECVDDSPCDLGECIAGLDASGFDPLEEESLLHAAHWLRRLGNNRDFLADIMLVELKDGPDGQEDASSYGAQVVMLSPFREDYFLRANFWPGPNDHVFRASGRTAFSYEVPHDHNFHFLTVGYFGPGYASDYYEYDYEAVAGVIGEKAGLRFVERSTLDPGKLMHYRAHLDVHSQLPPESLSVSVNIMHSGGAQGWLDQYGFDVEKDEITRVLSPGCNELFLRVAVGLEHPQALDLAETFARSHVSERLRLVALEAQAGIMDLAARDDLWRRAESNGSRLIAGEATRRRRELAEA</sequence>
<evidence type="ECO:0000313" key="2">
    <source>
        <dbReference type="Proteomes" id="UP001595378"/>
    </source>
</evidence>
<dbReference type="RefSeq" id="WP_336918173.1">
    <property type="nucleotide sequence ID" value="NZ_JBANRN010000004.1"/>
</dbReference>